<dbReference type="SUPFAM" id="SSF55781">
    <property type="entry name" value="GAF domain-like"/>
    <property type="match status" value="1"/>
</dbReference>
<dbReference type="InterPro" id="IPR005467">
    <property type="entry name" value="His_kinase_dom"/>
</dbReference>
<dbReference type="InterPro" id="IPR052023">
    <property type="entry name" value="Histidine_kinase_KdpD"/>
</dbReference>
<dbReference type="Pfam" id="PF13493">
    <property type="entry name" value="DUF4118"/>
    <property type="match status" value="1"/>
</dbReference>
<evidence type="ECO:0000256" key="11">
    <source>
        <dbReference type="ARBA" id="ARBA00023012"/>
    </source>
</evidence>
<dbReference type="Pfam" id="PF02518">
    <property type="entry name" value="HATPase_c"/>
    <property type="match status" value="1"/>
</dbReference>
<evidence type="ECO:0000256" key="5">
    <source>
        <dbReference type="ARBA" id="ARBA00022679"/>
    </source>
</evidence>
<keyword evidence="16" id="KW-1185">Reference proteome</keyword>
<dbReference type="InterPro" id="IPR014729">
    <property type="entry name" value="Rossmann-like_a/b/a_fold"/>
</dbReference>
<evidence type="ECO:0000256" key="4">
    <source>
        <dbReference type="ARBA" id="ARBA00022553"/>
    </source>
</evidence>
<dbReference type="GO" id="GO:0005886">
    <property type="term" value="C:plasma membrane"/>
    <property type="evidence" value="ECO:0007669"/>
    <property type="project" value="TreeGrafter"/>
</dbReference>
<dbReference type="Gene3D" id="3.40.50.620">
    <property type="entry name" value="HUPs"/>
    <property type="match status" value="1"/>
</dbReference>
<dbReference type="InterPro" id="IPR038318">
    <property type="entry name" value="KdpD_sf"/>
</dbReference>
<feature type="transmembrane region" description="Helical" evidence="13">
    <location>
        <begin position="439"/>
        <end position="457"/>
    </location>
</feature>
<dbReference type="FunFam" id="3.40.50.300:FF:000483">
    <property type="entry name" value="Sensor histidine kinase KdpD"/>
    <property type="match status" value="1"/>
</dbReference>
<name>A0A1D7UTW9_9LEPT</name>
<evidence type="ECO:0000313" key="16">
    <source>
        <dbReference type="Proteomes" id="UP000094197"/>
    </source>
</evidence>
<dbReference type="CDD" id="cd01987">
    <property type="entry name" value="USP_KdpD-like"/>
    <property type="match status" value="1"/>
</dbReference>
<keyword evidence="11" id="KW-0902">Two-component regulatory system</keyword>
<dbReference type="InterPro" id="IPR004358">
    <property type="entry name" value="Sig_transdc_His_kin-like_C"/>
</dbReference>
<dbReference type="CDD" id="cd00075">
    <property type="entry name" value="HATPase"/>
    <property type="match status" value="1"/>
</dbReference>
<dbReference type="OrthoDB" id="9806130at2"/>
<feature type="transmembrane region" description="Helical" evidence="13">
    <location>
        <begin position="469"/>
        <end position="486"/>
    </location>
</feature>
<dbReference type="Gene3D" id="3.40.50.300">
    <property type="entry name" value="P-loop containing nucleotide triphosphate hydrolases"/>
    <property type="match status" value="1"/>
</dbReference>
<evidence type="ECO:0000256" key="1">
    <source>
        <dbReference type="ARBA" id="ARBA00000085"/>
    </source>
</evidence>
<evidence type="ECO:0000313" key="15">
    <source>
        <dbReference type="EMBL" id="AOP33050.1"/>
    </source>
</evidence>
<dbReference type="InterPro" id="IPR006016">
    <property type="entry name" value="UspA"/>
</dbReference>
<dbReference type="InterPro" id="IPR036890">
    <property type="entry name" value="HATPase_C_sf"/>
</dbReference>
<dbReference type="Gene3D" id="3.30.565.10">
    <property type="entry name" value="Histidine kinase-like ATPase, C-terminal domain"/>
    <property type="match status" value="1"/>
</dbReference>
<dbReference type="InterPro" id="IPR003661">
    <property type="entry name" value="HisK_dim/P_dom"/>
</dbReference>
<dbReference type="SMART" id="SM00388">
    <property type="entry name" value="HisKA"/>
    <property type="match status" value="1"/>
</dbReference>
<dbReference type="CDD" id="cd00082">
    <property type="entry name" value="HisKA"/>
    <property type="match status" value="1"/>
</dbReference>
<gene>
    <name evidence="15" type="ORF">A0128_03740</name>
</gene>
<keyword evidence="5" id="KW-0808">Transferase</keyword>
<evidence type="ECO:0000256" key="8">
    <source>
        <dbReference type="ARBA" id="ARBA00022777"/>
    </source>
</evidence>
<evidence type="ECO:0000256" key="2">
    <source>
        <dbReference type="ARBA" id="ARBA00004141"/>
    </source>
</evidence>
<comment type="catalytic activity">
    <reaction evidence="1">
        <text>ATP + protein L-histidine = ADP + protein N-phospho-L-histidine.</text>
        <dbReference type="EC" id="2.7.13.3"/>
    </reaction>
</comment>
<feature type="transmembrane region" description="Helical" evidence="13">
    <location>
        <begin position="416"/>
        <end position="434"/>
    </location>
</feature>
<dbReference type="InterPro" id="IPR027417">
    <property type="entry name" value="P-loop_NTPase"/>
</dbReference>
<accession>A0A1D7UTW9</accession>
<keyword evidence="6 13" id="KW-0812">Transmembrane</keyword>
<evidence type="ECO:0000256" key="10">
    <source>
        <dbReference type="ARBA" id="ARBA00022989"/>
    </source>
</evidence>
<dbReference type="Pfam" id="PF00582">
    <property type="entry name" value="Usp"/>
    <property type="match status" value="1"/>
</dbReference>
<evidence type="ECO:0000256" key="7">
    <source>
        <dbReference type="ARBA" id="ARBA00022741"/>
    </source>
</evidence>
<evidence type="ECO:0000256" key="9">
    <source>
        <dbReference type="ARBA" id="ARBA00022840"/>
    </source>
</evidence>
<keyword evidence="9" id="KW-0067">ATP-binding</keyword>
<dbReference type="EC" id="2.7.13.3" evidence="3"/>
<keyword evidence="7" id="KW-0547">Nucleotide-binding</keyword>
<dbReference type="Gene3D" id="1.20.120.620">
    <property type="entry name" value="Backbone structure of the membrane domain of e. Coli histidine kinase receptor kdpd"/>
    <property type="match status" value="1"/>
</dbReference>
<dbReference type="GO" id="GO:0005524">
    <property type="term" value="F:ATP binding"/>
    <property type="evidence" value="ECO:0007669"/>
    <property type="project" value="UniProtKB-KW"/>
</dbReference>
<dbReference type="SUPFAM" id="SSF55874">
    <property type="entry name" value="ATPase domain of HSP90 chaperone/DNA topoisomerase II/histidine kinase"/>
    <property type="match status" value="1"/>
</dbReference>
<evidence type="ECO:0000256" key="3">
    <source>
        <dbReference type="ARBA" id="ARBA00012438"/>
    </source>
</evidence>
<proteinExistence type="predicted"/>
<dbReference type="AlphaFoldDB" id="A0A1D7UTW9"/>
<dbReference type="EMBL" id="CP015217">
    <property type="protein sequence ID" value="AOP33050.1"/>
    <property type="molecule type" value="Genomic_DNA"/>
</dbReference>
<dbReference type="PRINTS" id="PR00344">
    <property type="entry name" value="BCTRLSENSOR"/>
</dbReference>
<dbReference type="GO" id="GO:0005737">
    <property type="term" value="C:cytoplasm"/>
    <property type="evidence" value="ECO:0007669"/>
    <property type="project" value="UniProtKB-ARBA"/>
</dbReference>
<dbReference type="InterPro" id="IPR029016">
    <property type="entry name" value="GAF-like_dom_sf"/>
</dbReference>
<dbReference type="Gene3D" id="1.10.287.130">
    <property type="match status" value="1"/>
</dbReference>
<dbReference type="PROSITE" id="PS50109">
    <property type="entry name" value="HIS_KIN"/>
    <property type="match status" value="1"/>
</dbReference>
<reference evidence="15 16" key="1">
    <citation type="submission" date="2016-04" db="EMBL/GenBank/DDBJ databases">
        <title>Complete genome seqeunce of Leptospira alstonii serovar Room22.</title>
        <authorList>
            <person name="Nally J.E."/>
            <person name="Bayles D.O."/>
            <person name="Hurley D."/>
            <person name="Fanning S."/>
            <person name="McMahon B.J."/>
            <person name="Arent Z."/>
        </authorList>
    </citation>
    <scope>NUCLEOTIDE SEQUENCE [LARGE SCALE GENOMIC DNA]</scope>
    <source>
        <strain evidence="15 16">GWTS #1</strain>
    </source>
</reference>
<keyword evidence="10 13" id="KW-1133">Transmembrane helix</keyword>
<dbReference type="KEGG" id="laj:A0128_03740"/>
<dbReference type="SUPFAM" id="SSF52540">
    <property type="entry name" value="P-loop containing nucleoside triphosphate hydrolases"/>
    <property type="match status" value="1"/>
</dbReference>
<dbReference type="Gene3D" id="3.30.450.40">
    <property type="match status" value="1"/>
</dbReference>
<evidence type="ECO:0000256" key="12">
    <source>
        <dbReference type="ARBA" id="ARBA00023136"/>
    </source>
</evidence>
<dbReference type="InterPro" id="IPR025201">
    <property type="entry name" value="KdpD_TM"/>
</dbReference>
<dbReference type="SUPFAM" id="SSF52402">
    <property type="entry name" value="Adenine nucleotide alpha hydrolases-like"/>
    <property type="match status" value="1"/>
</dbReference>
<feature type="domain" description="Histidine kinase" evidence="14">
    <location>
        <begin position="660"/>
        <end position="874"/>
    </location>
</feature>
<dbReference type="InterPro" id="IPR003852">
    <property type="entry name" value="Sig_transdc_His_kinase_KdpD_N"/>
</dbReference>
<comment type="subcellular location">
    <subcellularLocation>
        <location evidence="2">Membrane</location>
        <topology evidence="2">Multi-pass membrane protein</topology>
    </subcellularLocation>
</comment>
<dbReference type="RefSeq" id="WP_069606294.1">
    <property type="nucleotide sequence ID" value="NZ_CP015217.1"/>
</dbReference>
<dbReference type="GO" id="GO:0000155">
    <property type="term" value="F:phosphorelay sensor kinase activity"/>
    <property type="evidence" value="ECO:0007669"/>
    <property type="project" value="InterPro"/>
</dbReference>
<dbReference type="Pfam" id="PF00512">
    <property type="entry name" value="HisKA"/>
    <property type="match status" value="1"/>
</dbReference>
<keyword evidence="4" id="KW-0597">Phosphoprotein</keyword>
<sequence length="875" mass="99193">MTDWKENDRLDPDELLRKVQAEEQKSISGKLKIFFGMVAGVGKTYAMLNAARTLKKEGVDVVVGYIETHGRKETEELLEGLEILPRKSIEHRGIQFEEMDIDAILKRKPEVVLVDEFAHTNIPGSRHIKRYQDVIEILKHSINVFTTLNVQHLESQVEAVEKTTSVKIRETIPDSVLDIADEILLIDLSPDDLRKRLQEGKVYVPEKANFAGDHFFKKENLSFLRETALNYTARHVNTSPDSTRFRERILVAISASPNSYSLLRYAKRLAYERNGELYSIYNQTRENLSKESVSQLEKNLSFARELGSEILYSADEDPVEAILRIAEQKNITRVVLGKPPMSWWKKWNSPASKLARITANFELCLVPYDHTSFSGEESILNRFLRTSSGGKQYVASVALIFLATSLSLFLEPVTGYWSISFLYLFFVSGIGSLFSKGPTILAGLLSGLLWDFLFIPPKYTFYIEKLEDVLMFGSFLFISITIGNVTSRLRQKEKALVNRELRLATLYELSKELGHAREIRQISEIGAEYLKKVFQTAVTILLENQGTIDSSSSRAGNFFPDAKETAVANWVYKNKITAGKYSDTLSMSQGTYFPMIAPGKIIGVLGIILKERLNLDQENLLLTMGNQIALALERELLSEETRTRYLANQSERLYTIIFNSLSHELKTPLSAIRGAVTALLEPEIDNSSEARKELLNEINESSMILNLLLGNLLDMSRFESGFLKLRQDWHDPSDLIHVVVRRLRQTVKNSRCVIRIPENPIPVWMDFTLMEQALFNILFNAVQISPESSPISIELICGKERIKYIVEDNGPGIAEEDLEKIFEKFYRSKNRNHVGSGLGLSISRSIVETHQGTLIAENRKEGGARFCIDIPVKPG</sequence>
<evidence type="ECO:0000256" key="6">
    <source>
        <dbReference type="ARBA" id="ARBA00022692"/>
    </source>
</evidence>
<keyword evidence="8 15" id="KW-0418">Kinase</keyword>
<evidence type="ECO:0000259" key="14">
    <source>
        <dbReference type="PROSITE" id="PS50109"/>
    </source>
</evidence>
<protein>
    <recommendedName>
        <fullName evidence="3">histidine kinase</fullName>
        <ecNumber evidence="3">2.7.13.3</ecNumber>
    </recommendedName>
</protein>
<keyword evidence="12 13" id="KW-0472">Membrane</keyword>
<dbReference type="PANTHER" id="PTHR45569:SF1">
    <property type="entry name" value="SENSOR PROTEIN KDPD"/>
    <property type="match status" value="1"/>
</dbReference>
<dbReference type="InterPro" id="IPR036097">
    <property type="entry name" value="HisK_dim/P_sf"/>
</dbReference>
<dbReference type="Pfam" id="PF02702">
    <property type="entry name" value="KdpD"/>
    <property type="match status" value="1"/>
</dbReference>
<dbReference type="Proteomes" id="UP000094197">
    <property type="component" value="Chromosome 1"/>
</dbReference>
<dbReference type="InterPro" id="IPR003594">
    <property type="entry name" value="HATPase_dom"/>
</dbReference>
<feature type="transmembrane region" description="Helical" evidence="13">
    <location>
        <begin position="392"/>
        <end position="410"/>
    </location>
</feature>
<evidence type="ECO:0000256" key="13">
    <source>
        <dbReference type="SAM" id="Phobius"/>
    </source>
</evidence>
<organism evidence="15 16">
    <name type="scientific">Leptospira tipperaryensis</name>
    <dbReference type="NCBI Taxonomy" id="2564040"/>
    <lineage>
        <taxon>Bacteria</taxon>
        <taxon>Pseudomonadati</taxon>
        <taxon>Spirochaetota</taxon>
        <taxon>Spirochaetia</taxon>
        <taxon>Leptospirales</taxon>
        <taxon>Leptospiraceae</taxon>
        <taxon>Leptospira</taxon>
    </lineage>
</organism>
<dbReference type="SMART" id="SM00387">
    <property type="entry name" value="HATPase_c"/>
    <property type="match status" value="1"/>
</dbReference>
<dbReference type="PANTHER" id="PTHR45569">
    <property type="entry name" value="SENSOR PROTEIN KDPD"/>
    <property type="match status" value="1"/>
</dbReference>
<dbReference type="SUPFAM" id="SSF47384">
    <property type="entry name" value="Homodimeric domain of signal transducing histidine kinase"/>
    <property type="match status" value="1"/>
</dbReference>